<dbReference type="RefSeq" id="WP_014805211.1">
    <property type="nucleotide sequence ID" value="NC_018020.1"/>
</dbReference>
<dbReference type="InterPro" id="IPR029058">
    <property type="entry name" value="AB_hydrolase_fold"/>
</dbReference>
<proteinExistence type="predicted"/>
<keyword evidence="4" id="KW-1185">Reference proteome</keyword>
<dbReference type="EMBL" id="CP002959">
    <property type="protein sequence ID" value="AFM14736.1"/>
    <property type="molecule type" value="Genomic_DNA"/>
</dbReference>
<dbReference type="Gene3D" id="3.40.50.1820">
    <property type="entry name" value="alpha/beta hydrolase"/>
    <property type="match status" value="1"/>
</dbReference>
<feature type="domain" description="Xaa-Pro dipeptidyl-peptidase-like" evidence="2">
    <location>
        <begin position="16"/>
        <end position="142"/>
    </location>
</feature>
<dbReference type="AlphaFoldDB" id="I4BBS9"/>
<dbReference type="KEGG" id="tpx:Turpa_4103"/>
<protein>
    <submittedName>
        <fullName evidence="3">Alpha/beta hydrolase fold containing protein</fullName>
    </submittedName>
</protein>
<dbReference type="STRING" id="869212.Turpa_4103"/>
<dbReference type="InterPro" id="IPR050261">
    <property type="entry name" value="FrsA_esterase"/>
</dbReference>
<dbReference type="Proteomes" id="UP000006048">
    <property type="component" value="Chromosome"/>
</dbReference>
<evidence type="ECO:0000259" key="2">
    <source>
        <dbReference type="Pfam" id="PF02129"/>
    </source>
</evidence>
<dbReference type="GO" id="GO:0052689">
    <property type="term" value="F:carboxylic ester hydrolase activity"/>
    <property type="evidence" value="ECO:0007669"/>
    <property type="project" value="UniProtKB-ARBA"/>
</dbReference>
<keyword evidence="1 3" id="KW-0378">Hydrolase</keyword>
<evidence type="ECO:0000313" key="4">
    <source>
        <dbReference type="Proteomes" id="UP000006048"/>
    </source>
</evidence>
<organism evidence="3 4">
    <name type="scientific">Turneriella parva (strain ATCC BAA-1111 / DSM 21527 / NCTC 11395 / H)</name>
    <name type="common">Leptospira parva</name>
    <dbReference type="NCBI Taxonomy" id="869212"/>
    <lineage>
        <taxon>Bacteria</taxon>
        <taxon>Pseudomonadati</taxon>
        <taxon>Spirochaetota</taxon>
        <taxon>Spirochaetia</taxon>
        <taxon>Leptospirales</taxon>
        <taxon>Leptospiraceae</taxon>
        <taxon>Turneriella</taxon>
    </lineage>
</organism>
<name>I4BBS9_TURPD</name>
<evidence type="ECO:0000256" key="1">
    <source>
        <dbReference type="ARBA" id="ARBA00022801"/>
    </source>
</evidence>
<sequence>MKKIKVSFASADGACAADLYLPESDKKLPVIIMAHGFGAERTWKLPDFASRFAAAGLAVLLFDYRNFGESPGDLRQWVSPSRHREDYKAAIEYARRRAEIDPDRVCLWGASLSGGNALMVAADDEKIAALSCLVPFFDAWAVMQRMPVVGLLPVTAMAIADWAASLFGQSVTMQLAGDPGEFAFLTFPGWKSGILDSVPAGSSWQNRLPARIALELPLHRPTLVADRVKCPTLIQYGKRDEGIPVQSVLDTAKKIAHAEIEEYSMGHIQPFKEPWFSKIAAKQADFFAKHLLAT</sequence>
<reference evidence="3 4" key="1">
    <citation type="submission" date="2012-06" db="EMBL/GenBank/DDBJ databases">
        <title>The complete chromosome of genome of Turneriella parva DSM 21527.</title>
        <authorList>
            <consortium name="US DOE Joint Genome Institute (JGI-PGF)"/>
            <person name="Lucas S."/>
            <person name="Han J."/>
            <person name="Lapidus A."/>
            <person name="Bruce D."/>
            <person name="Goodwin L."/>
            <person name="Pitluck S."/>
            <person name="Peters L."/>
            <person name="Kyrpides N."/>
            <person name="Mavromatis K."/>
            <person name="Ivanova N."/>
            <person name="Mikhailova N."/>
            <person name="Chertkov O."/>
            <person name="Detter J.C."/>
            <person name="Tapia R."/>
            <person name="Han C."/>
            <person name="Land M."/>
            <person name="Hauser L."/>
            <person name="Markowitz V."/>
            <person name="Cheng J.-F."/>
            <person name="Hugenholtz P."/>
            <person name="Woyke T."/>
            <person name="Wu D."/>
            <person name="Gronow S."/>
            <person name="Wellnitz S."/>
            <person name="Brambilla E."/>
            <person name="Klenk H.-P."/>
            <person name="Eisen J.A."/>
        </authorList>
    </citation>
    <scope>NUCLEOTIDE SEQUENCE [LARGE SCALE GENOMIC DNA]</scope>
    <source>
        <strain evidence="4">ATCC BAA-1111 / DSM 21527 / NCTC 11395 / H</strain>
    </source>
</reference>
<dbReference type="Pfam" id="PF02129">
    <property type="entry name" value="Peptidase_S15"/>
    <property type="match status" value="1"/>
</dbReference>
<dbReference type="PANTHER" id="PTHR22946">
    <property type="entry name" value="DIENELACTONE HYDROLASE DOMAIN-CONTAINING PROTEIN-RELATED"/>
    <property type="match status" value="1"/>
</dbReference>
<evidence type="ECO:0000313" key="3">
    <source>
        <dbReference type="EMBL" id="AFM14736.1"/>
    </source>
</evidence>
<gene>
    <name evidence="3" type="ordered locus">Turpa_4103</name>
</gene>
<dbReference type="PANTHER" id="PTHR22946:SF9">
    <property type="entry name" value="POLYKETIDE TRANSFERASE AF380"/>
    <property type="match status" value="1"/>
</dbReference>
<accession>I4BBS9</accession>
<dbReference type="SUPFAM" id="SSF53474">
    <property type="entry name" value="alpha/beta-Hydrolases"/>
    <property type="match status" value="1"/>
</dbReference>
<dbReference type="InterPro" id="IPR000383">
    <property type="entry name" value="Xaa-Pro-like_dom"/>
</dbReference>
<dbReference type="OrthoDB" id="9805123at2"/>
<dbReference type="HOGENOM" id="CLU_048587_1_0_12"/>